<accession>A0A1G9AE34</accession>
<dbReference type="Pfam" id="PF03009">
    <property type="entry name" value="GDPD"/>
    <property type="match status" value="1"/>
</dbReference>
<protein>
    <submittedName>
        <fullName evidence="2">Glycerophosphoryl diester phosphodiesterase</fullName>
    </submittedName>
</protein>
<dbReference type="SUPFAM" id="SSF51695">
    <property type="entry name" value="PLC-like phosphodiesterases"/>
    <property type="match status" value="1"/>
</dbReference>
<dbReference type="Proteomes" id="UP000198701">
    <property type="component" value="Unassembled WGS sequence"/>
</dbReference>
<dbReference type="Gene3D" id="3.20.20.190">
    <property type="entry name" value="Phosphatidylinositol (PI) phosphodiesterase"/>
    <property type="match status" value="1"/>
</dbReference>
<dbReference type="InterPro" id="IPR030395">
    <property type="entry name" value="GP_PDE_dom"/>
</dbReference>
<dbReference type="OrthoDB" id="9758957at2"/>
<dbReference type="STRING" id="386301.SAMN05216282_10437"/>
<dbReference type="PROSITE" id="PS51704">
    <property type="entry name" value="GP_PDE"/>
    <property type="match status" value="1"/>
</dbReference>
<sequence length="307" mass="32847">MRLLTPTRQIRPSGRRSARAASVFVGIALAAGATVPVTAVAHASEAPASVTVVNAAHRGASAYFPENTLLSFREGIALGGDLTELDVQRSRDGELVVIHDTNLARTTNVEQLFPDRAPWKVSEFTYAEMLSLDAGSWKDPKFAGEKIPTLSESIQTIRNGSGGMLLEIKAPDLYPGIEAEVAAEMSTFPGYVQSAVAAGRLVVQSFSFGSMKAFKSLEPTIPVGLLGTPTIAQLPELATWADQINPYHYSIDAAYVAEVHRLGMECLTWTVDSDADIRRAIDLGVDGVITNRPDALKRILADGVARG</sequence>
<reference evidence="2 3" key="1">
    <citation type="submission" date="2016-10" db="EMBL/GenBank/DDBJ databases">
        <authorList>
            <person name="de Groot N.N."/>
        </authorList>
    </citation>
    <scope>NUCLEOTIDE SEQUENCE [LARGE SCALE GENOMIC DNA]</scope>
    <source>
        <strain evidence="2 3">CGMCC 1.5382</strain>
    </source>
</reference>
<dbReference type="InterPro" id="IPR017946">
    <property type="entry name" value="PLC-like_Pdiesterase_TIM-brl"/>
</dbReference>
<name>A0A1G9AE34_9MICO</name>
<evidence type="ECO:0000256" key="1">
    <source>
        <dbReference type="SAM" id="SignalP"/>
    </source>
</evidence>
<feature type="chain" id="PRO_5041120565" evidence="1">
    <location>
        <begin position="31"/>
        <end position="307"/>
    </location>
</feature>
<keyword evidence="3" id="KW-1185">Reference proteome</keyword>
<dbReference type="PANTHER" id="PTHR46211">
    <property type="entry name" value="GLYCEROPHOSPHORYL DIESTER PHOSPHODIESTERASE"/>
    <property type="match status" value="1"/>
</dbReference>
<proteinExistence type="predicted"/>
<evidence type="ECO:0000313" key="3">
    <source>
        <dbReference type="Proteomes" id="UP000198701"/>
    </source>
</evidence>
<dbReference type="GO" id="GO:0006629">
    <property type="term" value="P:lipid metabolic process"/>
    <property type="evidence" value="ECO:0007669"/>
    <property type="project" value="InterPro"/>
</dbReference>
<dbReference type="GO" id="GO:0008081">
    <property type="term" value="F:phosphoric diester hydrolase activity"/>
    <property type="evidence" value="ECO:0007669"/>
    <property type="project" value="InterPro"/>
</dbReference>
<dbReference type="AlphaFoldDB" id="A0A1G9AE34"/>
<gene>
    <name evidence="2" type="ORF">SAMN05216282_10437</name>
</gene>
<dbReference type="EMBL" id="FNFU01000004">
    <property type="protein sequence ID" value="SDK24775.1"/>
    <property type="molecule type" value="Genomic_DNA"/>
</dbReference>
<organism evidence="2 3">
    <name type="scientific">Cryobacterium psychrotolerans</name>
    <dbReference type="NCBI Taxonomy" id="386301"/>
    <lineage>
        <taxon>Bacteria</taxon>
        <taxon>Bacillati</taxon>
        <taxon>Actinomycetota</taxon>
        <taxon>Actinomycetes</taxon>
        <taxon>Micrococcales</taxon>
        <taxon>Microbacteriaceae</taxon>
        <taxon>Cryobacterium</taxon>
    </lineage>
</organism>
<dbReference type="RefSeq" id="WP_092322184.1">
    <property type="nucleotide sequence ID" value="NZ_FNFU01000004.1"/>
</dbReference>
<evidence type="ECO:0000313" key="2">
    <source>
        <dbReference type="EMBL" id="SDK24775.1"/>
    </source>
</evidence>
<keyword evidence="1" id="KW-0732">Signal</keyword>
<feature type="signal peptide" evidence="1">
    <location>
        <begin position="1"/>
        <end position="30"/>
    </location>
</feature>
<dbReference type="PANTHER" id="PTHR46211:SF1">
    <property type="entry name" value="GLYCEROPHOSPHODIESTER PHOSPHODIESTERASE, CYTOPLASMIC"/>
    <property type="match status" value="1"/>
</dbReference>